<name>A0AAD6J0Z0_DREDA</name>
<dbReference type="AlphaFoldDB" id="A0AAD6J0Z0"/>
<feature type="compositionally biased region" description="Basic residues" evidence="1">
    <location>
        <begin position="155"/>
        <end position="165"/>
    </location>
</feature>
<evidence type="ECO:0000259" key="2">
    <source>
        <dbReference type="Pfam" id="PF15377"/>
    </source>
</evidence>
<organism evidence="3 4">
    <name type="scientific">Drechslerella dactyloides</name>
    <name type="common">Nematode-trapping fungus</name>
    <name type="synonym">Arthrobotrys dactyloides</name>
    <dbReference type="NCBI Taxonomy" id="74499"/>
    <lineage>
        <taxon>Eukaryota</taxon>
        <taxon>Fungi</taxon>
        <taxon>Dikarya</taxon>
        <taxon>Ascomycota</taxon>
        <taxon>Pezizomycotina</taxon>
        <taxon>Orbiliomycetes</taxon>
        <taxon>Orbiliales</taxon>
        <taxon>Orbiliaceae</taxon>
        <taxon>Drechslerella</taxon>
    </lineage>
</organism>
<feature type="domain" description="DUF4604" evidence="2">
    <location>
        <begin position="4"/>
        <end position="172"/>
    </location>
</feature>
<proteinExistence type="predicted"/>
<dbReference type="EMBL" id="JAQGDS010000003">
    <property type="protein sequence ID" value="KAJ6261917.1"/>
    <property type="molecule type" value="Genomic_DNA"/>
</dbReference>
<dbReference type="Proteomes" id="UP001221413">
    <property type="component" value="Unassembled WGS sequence"/>
</dbReference>
<reference evidence="3" key="1">
    <citation type="submission" date="2023-01" db="EMBL/GenBank/DDBJ databases">
        <title>The chitinases involved in constricting ring structure development in the nematode-trapping fungus Drechslerella dactyloides.</title>
        <authorList>
            <person name="Wang R."/>
            <person name="Zhang L."/>
            <person name="Tang P."/>
            <person name="Li S."/>
            <person name="Liang L."/>
        </authorList>
    </citation>
    <scope>NUCLEOTIDE SEQUENCE</scope>
    <source>
        <strain evidence="3">YMF1.00031</strain>
    </source>
</reference>
<feature type="region of interest" description="Disordered" evidence="1">
    <location>
        <begin position="19"/>
        <end position="172"/>
    </location>
</feature>
<feature type="compositionally biased region" description="Basic and acidic residues" evidence="1">
    <location>
        <begin position="62"/>
        <end position="79"/>
    </location>
</feature>
<comment type="caution">
    <text evidence="3">The sequence shown here is derived from an EMBL/GenBank/DDBJ whole genome shotgun (WGS) entry which is preliminary data.</text>
</comment>
<evidence type="ECO:0000313" key="3">
    <source>
        <dbReference type="EMBL" id="KAJ6261917.1"/>
    </source>
</evidence>
<protein>
    <recommendedName>
        <fullName evidence="2">DUF4604 domain-containing protein</fullName>
    </recommendedName>
</protein>
<dbReference type="InterPro" id="IPR027911">
    <property type="entry name" value="DUF4604"/>
</dbReference>
<feature type="compositionally biased region" description="Basic and acidic residues" evidence="1">
    <location>
        <begin position="94"/>
        <end position="108"/>
    </location>
</feature>
<gene>
    <name evidence="3" type="ORF">Dda_2716</name>
</gene>
<accession>A0AAD6J0Z0</accession>
<sequence length="172" mass="18909">MAHKNLSYESREPAFLQRLRAQAAGVHHERPLNRPKKQRNPEDDEEDEPVYVLEDNSTLSGKEFEALKDETEAKAKAGEADDAPTSDATSIKPSDGDQKGKEKTKDAVLEVGAKAQKRKIGKVIGAGTSGDEADGKGADDKRSKQEKDGKEEPRKTKKPRPKQKVKLSFGDD</sequence>
<evidence type="ECO:0000313" key="4">
    <source>
        <dbReference type="Proteomes" id="UP001221413"/>
    </source>
</evidence>
<keyword evidence="4" id="KW-1185">Reference proteome</keyword>
<evidence type="ECO:0000256" key="1">
    <source>
        <dbReference type="SAM" id="MobiDB-lite"/>
    </source>
</evidence>
<dbReference type="Pfam" id="PF15377">
    <property type="entry name" value="DUF4604"/>
    <property type="match status" value="1"/>
</dbReference>
<feature type="compositionally biased region" description="Basic and acidic residues" evidence="1">
    <location>
        <begin position="133"/>
        <end position="154"/>
    </location>
</feature>